<evidence type="ECO:0000313" key="1">
    <source>
        <dbReference type="EMBL" id="KAI3745875.1"/>
    </source>
</evidence>
<gene>
    <name evidence="1" type="ORF">L6452_08286</name>
</gene>
<sequence length="246" mass="27300">MQQTKYKDPPIKQSTSALFAMPWMVCLPANSIKQITPQQNITTGKIYQSVIDKERRGDYHGSTIQVVPHITYAIQSWIERVATIPMDGKEGSPGVYVIELGGTIEDIESMPYIEALGQFSYCVGAGIFCLIHVSLVPVLNVVGEPVIRSEGLGGLYSGLKLSLLGIATSQIHVLRSLVISLALNFGFKICDHQRVLISKIAKVVMIRRTFVQITGIILTISMKHFLWIITQLARVHCVLEMLLDYS</sequence>
<dbReference type="Proteomes" id="UP001055879">
    <property type="component" value="Linkage Group LG03"/>
</dbReference>
<reference evidence="2" key="1">
    <citation type="journal article" date="2022" name="Mol. Ecol. Resour.">
        <title>The genomes of chicory, endive, great burdock and yacon provide insights into Asteraceae palaeo-polyploidization history and plant inulin production.</title>
        <authorList>
            <person name="Fan W."/>
            <person name="Wang S."/>
            <person name="Wang H."/>
            <person name="Wang A."/>
            <person name="Jiang F."/>
            <person name="Liu H."/>
            <person name="Zhao H."/>
            <person name="Xu D."/>
            <person name="Zhang Y."/>
        </authorList>
    </citation>
    <scope>NUCLEOTIDE SEQUENCE [LARGE SCALE GENOMIC DNA]</scope>
    <source>
        <strain evidence="2">cv. Niubang</strain>
    </source>
</reference>
<accession>A0ACB9DH73</accession>
<reference evidence="1 2" key="2">
    <citation type="journal article" date="2022" name="Mol. Ecol. Resour.">
        <title>The genomes of chicory, endive, great burdock and yacon provide insights into Asteraceae paleo-polyploidization history and plant inulin production.</title>
        <authorList>
            <person name="Fan W."/>
            <person name="Wang S."/>
            <person name="Wang H."/>
            <person name="Wang A."/>
            <person name="Jiang F."/>
            <person name="Liu H."/>
            <person name="Zhao H."/>
            <person name="Xu D."/>
            <person name="Zhang Y."/>
        </authorList>
    </citation>
    <scope>NUCLEOTIDE SEQUENCE [LARGE SCALE GENOMIC DNA]</scope>
    <source>
        <strain evidence="2">cv. Niubang</strain>
    </source>
</reference>
<comment type="caution">
    <text evidence="1">The sequence shown here is derived from an EMBL/GenBank/DDBJ whole genome shotgun (WGS) entry which is preliminary data.</text>
</comment>
<protein>
    <submittedName>
        <fullName evidence="1">Uncharacterized protein</fullName>
    </submittedName>
</protein>
<dbReference type="EMBL" id="CM042049">
    <property type="protein sequence ID" value="KAI3745875.1"/>
    <property type="molecule type" value="Genomic_DNA"/>
</dbReference>
<proteinExistence type="predicted"/>
<name>A0ACB9DH73_ARCLA</name>
<organism evidence="1 2">
    <name type="scientific">Arctium lappa</name>
    <name type="common">Greater burdock</name>
    <name type="synonym">Lappa major</name>
    <dbReference type="NCBI Taxonomy" id="4217"/>
    <lineage>
        <taxon>Eukaryota</taxon>
        <taxon>Viridiplantae</taxon>
        <taxon>Streptophyta</taxon>
        <taxon>Embryophyta</taxon>
        <taxon>Tracheophyta</taxon>
        <taxon>Spermatophyta</taxon>
        <taxon>Magnoliopsida</taxon>
        <taxon>eudicotyledons</taxon>
        <taxon>Gunneridae</taxon>
        <taxon>Pentapetalae</taxon>
        <taxon>asterids</taxon>
        <taxon>campanulids</taxon>
        <taxon>Asterales</taxon>
        <taxon>Asteraceae</taxon>
        <taxon>Carduoideae</taxon>
        <taxon>Cardueae</taxon>
        <taxon>Arctiinae</taxon>
        <taxon>Arctium</taxon>
    </lineage>
</organism>
<evidence type="ECO:0000313" key="2">
    <source>
        <dbReference type="Proteomes" id="UP001055879"/>
    </source>
</evidence>
<keyword evidence="2" id="KW-1185">Reference proteome</keyword>